<feature type="domain" description="PhoD-like phosphatase" evidence="1">
    <location>
        <begin position="87"/>
        <end position="337"/>
    </location>
</feature>
<evidence type="ECO:0000313" key="3">
    <source>
        <dbReference type="Proteomes" id="UP000445696"/>
    </source>
</evidence>
<gene>
    <name evidence="2" type="ORF">GQF03_07455</name>
</gene>
<dbReference type="Pfam" id="PF19050">
    <property type="entry name" value="PhoD_2"/>
    <property type="match status" value="2"/>
</dbReference>
<dbReference type="EMBL" id="WTVA01000003">
    <property type="protein sequence ID" value="MZR22163.1"/>
    <property type="molecule type" value="Genomic_DNA"/>
</dbReference>
<feature type="domain" description="PhoD-like phosphatase" evidence="1">
    <location>
        <begin position="347"/>
        <end position="429"/>
    </location>
</feature>
<protein>
    <submittedName>
        <fullName evidence="2">Alkaline phosphatase family protein</fullName>
    </submittedName>
</protein>
<name>A0A845MDP4_9PROT</name>
<dbReference type="Proteomes" id="UP000445696">
    <property type="component" value="Unassembled WGS sequence"/>
</dbReference>
<dbReference type="RefSeq" id="WP_161338623.1">
    <property type="nucleotide sequence ID" value="NZ_JBHSDG010000005.1"/>
</dbReference>
<evidence type="ECO:0000313" key="2">
    <source>
        <dbReference type="EMBL" id="MZR22163.1"/>
    </source>
</evidence>
<dbReference type="AlphaFoldDB" id="A0A845MDP4"/>
<proteinExistence type="predicted"/>
<dbReference type="PANTHER" id="PTHR46689">
    <property type="entry name" value="MEMBRANE PROTEIN, PUTATIVE-RELATED"/>
    <property type="match status" value="1"/>
</dbReference>
<dbReference type="SUPFAM" id="SSF56300">
    <property type="entry name" value="Metallo-dependent phosphatases"/>
    <property type="match status" value="1"/>
</dbReference>
<dbReference type="PANTHER" id="PTHR46689:SF1">
    <property type="entry name" value="PHOD-LIKE PHOSPHATASE DOMAIN-CONTAINING PROTEIN"/>
    <property type="match status" value="1"/>
</dbReference>
<keyword evidence="3" id="KW-1185">Reference proteome</keyword>
<dbReference type="CDD" id="cd07389">
    <property type="entry name" value="MPP_PhoD"/>
    <property type="match status" value="1"/>
</dbReference>
<evidence type="ECO:0000259" key="1">
    <source>
        <dbReference type="Pfam" id="PF19050"/>
    </source>
</evidence>
<sequence length="499" mass="57279">MPNLKVGPILGVEAETAYTVIFSTAPEVQAAEWIVDGTPKPCRIVGETPSSRVWRGEQTIAAPTGQTGKKVEYRIEIDGATADCGNGRSNWEFYVPGKGERPKFAYASCNGFSSLDLMHKTEKPYLLWQEMAEKHRDGDEAPFSLLLLGGDQLYADSIWTAVPELQEWNALPRTEKITRVANTTMRPQIDKFYDKLYQSRWTDPHMSLMLASIPSVMMWDDHDIFDGWGSFPDDLLECEVFQYIFTTAKKYFEMFQIRSRFNASLLDNQADHYAFALKFRGYNVLALDNRAERTLERVMSEAQWDKVIDYLKKKTDGHLLVLSAVPVVYRDFSFTEGVFDATPWEEELTDDLKDHWRSKNHQGERARLIHRLLDNVEKRDGANSQKDLKTVILSGDVHIGCIGVIHDSKRHCKVHQVVSSGIVHPAPSRLQWIGIMTVTNDDTEYLDENRDIRISMLTPFASDQYIRRRNYVTLQMGTDEKLWVNWESEGKDDPCYPIQ</sequence>
<comment type="caution">
    <text evidence="2">The sequence shown here is derived from an EMBL/GenBank/DDBJ whole genome shotgun (WGS) entry which is preliminary data.</text>
</comment>
<dbReference type="Gene3D" id="3.60.21.70">
    <property type="entry name" value="PhoD-like phosphatase"/>
    <property type="match status" value="1"/>
</dbReference>
<organism evidence="2 3">
    <name type="scientific">Sneathiella chungangensis</name>
    <dbReference type="NCBI Taxonomy" id="1418234"/>
    <lineage>
        <taxon>Bacteria</taxon>
        <taxon>Pseudomonadati</taxon>
        <taxon>Pseudomonadota</taxon>
        <taxon>Alphaproteobacteria</taxon>
        <taxon>Sneathiellales</taxon>
        <taxon>Sneathiellaceae</taxon>
        <taxon>Sneathiella</taxon>
    </lineage>
</organism>
<dbReference type="InterPro" id="IPR018946">
    <property type="entry name" value="PhoD-like_MPP"/>
</dbReference>
<dbReference type="InterPro" id="IPR043904">
    <property type="entry name" value="PhoD_2-like"/>
</dbReference>
<reference evidence="2 3" key="1">
    <citation type="journal article" date="2014" name="Int. J. Syst. Evol. Microbiol.">
        <title>Sneathiella chungangensis sp. nov., isolated from a marine sand, and emended description of the genus Sneathiella.</title>
        <authorList>
            <person name="Siamphan C."/>
            <person name="Kim H."/>
            <person name="Lee J.S."/>
            <person name="Kim W."/>
        </authorList>
    </citation>
    <scope>NUCLEOTIDE SEQUENCE [LARGE SCALE GENOMIC DNA]</scope>
    <source>
        <strain evidence="2 3">KCTC 32476</strain>
    </source>
</reference>
<dbReference type="InterPro" id="IPR029052">
    <property type="entry name" value="Metallo-depent_PP-like"/>
</dbReference>
<dbReference type="OrthoDB" id="327733at2"/>
<dbReference type="GO" id="GO:0016020">
    <property type="term" value="C:membrane"/>
    <property type="evidence" value="ECO:0007669"/>
    <property type="project" value="TreeGrafter"/>
</dbReference>
<dbReference type="InterPro" id="IPR038607">
    <property type="entry name" value="PhoD-like_sf"/>
</dbReference>
<accession>A0A845MDP4</accession>